<protein>
    <submittedName>
        <fullName evidence="1">Uncharacterized protein</fullName>
    </submittedName>
</protein>
<evidence type="ECO:0000313" key="1">
    <source>
        <dbReference type="EMBL" id="KAL3046946.1"/>
    </source>
</evidence>
<dbReference type="Proteomes" id="UP001619887">
    <property type="component" value="Unassembled WGS sequence"/>
</dbReference>
<proteinExistence type="predicted"/>
<sequence>MANCDDVDAGRKSIVKGLCICMGEGPKYLVREYVDTDEGAIKDTTVGIYVLKDASTDEPEDIGTVLEGVKVLTNLDNVALAFAMLFGLMHVLNFSYPADLRYTFEVVIIMELDCGKRSNKATALKNRLLQ</sequence>
<accession>A0ABD2FZS8</accession>
<gene>
    <name evidence="1" type="ORF">OYC64_021215</name>
</gene>
<reference evidence="1 2" key="1">
    <citation type="journal article" date="2022" name="G3 (Bethesda)">
        <title>Evaluating Illumina-, Nanopore-, and PacBio-based genome assembly strategies with the bald notothen, Trematomus borchgrevinki.</title>
        <authorList>
            <person name="Rayamajhi N."/>
            <person name="Cheng C.C."/>
            <person name="Catchen J.M."/>
        </authorList>
    </citation>
    <scope>NUCLEOTIDE SEQUENCE [LARGE SCALE GENOMIC DNA]</scope>
    <source>
        <strain evidence="1">AGRC-2024</strain>
    </source>
</reference>
<evidence type="ECO:0000313" key="2">
    <source>
        <dbReference type="Proteomes" id="UP001619887"/>
    </source>
</evidence>
<reference evidence="1 2" key="2">
    <citation type="journal article" date="2024" name="G3 (Bethesda)">
        <title>The genome of the cryopelagic Antarctic bald notothen, Trematomus borchgrevinki.</title>
        <authorList>
            <person name="Rayamajhi N."/>
            <person name="Rivera-Colon A.G."/>
            <person name="Minhas B.F."/>
            <person name="Cheng C.C."/>
            <person name="Catchen J.M."/>
        </authorList>
    </citation>
    <scope>NUCLEOTIDE SEQUENCE [LARGE SCALE GENOMIC DNA]</scope>
    <source>
        <strain evidence="1">AGRC-2024</strain>
    </source>
</reference>
<keyword evidence="2" id="KW-1185">Reference proteome</keyword>
<dbReference type="EMBL" id="JBIYXZ010002084">
    <property type="protein sequence ID" value="KAL3046946.1"/>
    <property type="molecule type" value="Genomic_DNA"/>
</dbReference>
<comment type="caution">
    <text evidence="1">The sequence shown here is derived from an EMBL/GenBank/DDBJ whole genome shotgun (WGS) entry which is preliminary data.</text>
</comment>
<dbReference type="AlphaFoldDB" id="A0ABD2FZS8"/>
<organism evidence="1 2">
    <name type="scientific">Pagothenia borchgrevinki</name>
    <name type="common">Bald rockcod</name>
    <name type="synonym">Trematomus borchgrevinki</name>
    <dbReference type="NCBI Taxonomy" id="8213"/>
    <lineage>
        <taxon>Eukaryota</taxon>
        <taxon>Metazoa</taxon>
        <taxon>Chordata</taxon>
        <taxon>Craniata</taxon>
        <taxon>Vertebrata</taxon>
        <taxon>Euteleostomi</taxon>
        <taxon>Actinopterygii</taxon>
        <taxon>Neopterygii</taxon>
        <taxon>Teleostei</taxon>
        <taxon>Neoteleostei</taxon>
        <taxon>Acanthomorphata</taxon>
        <taxon>Eupercaria</taxon>
        <taxon>Perciformes</taxon>
        <taxon>Notothenioidei</taxon>
        <taxon>Nototheniidae</taxon>
        <taxon>Pagothenia</taxon>
    </lineage>
</organism>
<name>A0ABD2FZS8_PAGBO</name>